<dbReference type="OrthoDB" id="1495855at2"/>
<dbReference type="Pfam" id="PF25597">
    <property type="entry name" value="SH3_retrovirus"/>
    <property type="match status" value="1"/>
</dbReference>
<reference evidence="2 3" key="1">
    <citation type="submission" date="2019-03" db="EMBL/GenBank/DDBJ databases">
        <title>Muricauda SCR12 sp.nov, a marine bacterium isolated from Pacific Ocean:the Okinawa trough.</title>
        <authorList>
            <person name="Liu L."/>
        </authorList>
    </citation>
    <scope>NUCLEOTIDE SEQUENCE [LARGE SCALE GENOMIC DNA]</scope>
    <source>
        <strain evidence="2 3">SCR12</strain>
    </source>
</reference>
<evidence type="ECO:0000259" key="1">
    <source>
        <dbReference type="PROSITE" id="PS50994"/>
    </source>
</evidence>
<feature type="non-terminal residue" evidence="2">
    <location>
        <position position="145"/>
    </location>
</feature>
<sequence>GKEFENTPFQTFCVENGIDHNFSAPRTPQQNGVVERKNRTLEEMARTMLCENNLPKYFWAEAIHSACYILNRALIRPILKKTPYELFVGRKPNISHLRAFGCKCYVHNNGKDNLGKFDAKSDEGIFVGYAPSSRAYRIYNMRTRV</sequence>
<dbReference type="PANTHER" id="PTHR42648:SF21">
    <property type="entry name" value="CYSTEINE-RICH RLK (RECEPTOR-LIKE PROTEIN KINASE) 8"/>
    <property type="match status" value="1"/>
</dbReference>
<dbReference type="InterPro" id="IPR001584">
    <property type="entry name" value="Integrase_cat-core"/>
</dbReference>
<dbReference type="PROSITE" id="PS50994">
    <property type="entry name" value="INTEGRASE"/>
    <property type="match status" value="1"/>
</dbReference>
<dbReference type="InterPro" id="IPR039537">
    <property type="entry name" value="Retrotran_Ty1/copia-like"/>
</dbReference>
<accession>A0A4S8RMI9</accession>
<dbReference type="InterPro" id="IPR057670">
    <property type="entry name" value="SH3_retrovirus"/>
</dbReference>
<dbReference type="InterPro" id="IPR036397">
    <property type="entry name" value="RNaseH_sf"/>
</dbReference>
<dbReference type="Gene3D" id="3.30.420.10">
    <property type="entry name" value="Ribonuclease H-like superfamily/Ribonuclease H"/>
    <property type="match status" value="1"/>
</dbReference>
<evidence type="ECO:0000313" key="3">
    <source>
        <dbReference type="Proteomes" id="UP000310406"/>
    </source>
</evidence>
<evidence type="ECO:0000313" key="2">
    <source>
        <dbReference type="EMBL" id="THV56149.1"/>
    </source>
</evidence>
<gene>
    <name evidence="2" type="ORF">EZV76_17010</name>
</gene>
<dbReference type="GO" id="GO:0003676">
    <property type="term" value="F:nucleic acid binding"/>
    <property type="evidence" value="ECO:0007669"/>
    <property type="project" value="InterPro"/>
</dbReference>
<feature type="domain" description="Integrase catalytic" evidence="1">
    <location>
        <begin position="1"/>
        <end position="91"/>
    </location>
</feature>
<protein>
    <submittedName>
        <fullName evidence="2">Transposase</fullName>
    </submittedName>
</protein>
<organism evidence="2 3">
    <name type="scientific">Flagellimonas alvinocaridis</name>
    <dbReference type="NCBI Taxonomy" id="2530200"/>
    <lineage>
        <taxon>Bacteria</taxon>
        <taxon>Pseudomonadati</taxon>
        <taxon>Bacteroidota</taxon>
        <taxon>Flavobacteriia</taxon>
        <taxon>Flavobacteriales</taxon>
        <taxon>Flavobacteriaceae</taxon>
        <taxon>Flagellimonas</taxon>
    </lineage>
</organism>
<name>A0A4S8RMI9_9FLAO</name>
<dbReference type="GO" id="GO:0015074">
    <property type="term" value="P:DNA integration"/>
    <property type="evidence" value="ECO:0007669"/>
    <property type="project" value="InterPro"/>
</dbReference>
<dbReference type="SUPFAM" id="SSF53098">
    <property type="entry name" value="Ribonuclease H-like"/>
    <property type="match status" value="1"/>
</dbReference>
<dbReference type="EMBL" id="SNTZ01000093">
    <property type="protein sequence ID" value="THV56149.1"/>
    <property type="molecule type" value="Genomic_DNA"/>
</dbReference>
<dbReference type="InterPro" id="IPR012337">
    <property type="entry name" value="RNaseH-like_sf"/>
</dbReference>
<proteinExistence type="predicted"/>
<dbReference type="PANTHER" id="PTHR42648">
    <property type="entry name" value="TRANSPOSASE, PUTATIVE-RELATED"/>
    <property type="match status" value="1"/>
</dbReference>
<comment type="caution">
    <text evidence="2">The sequence shown here is derived from an EMBL/GenBank/DDBJ whole genome shotgun (WGS) entry which is preliminary data.</text>
</comment>
<feature type="non-terminal residue" evidence="2">
    <location>
        <position position="1"/>
    </location>
</feature>
<keyword evidence="3" id="KW-1185">Reference proteome</keyword>
<dbReference type="Proteomes" id="UP000310406">
    <property type="component" value="Unassembled WGS sequence"/>
</dbReference>
<dbReference type="AlphaFoldDB" id="A0A4S8RMI9"/>